<proteinExistence type="predicted"/>
<evidence type="ECO:0000313" key="2">
    <source>
        <dbReference type="Proteomes" id="UP000005561"/>
    </source>
</evidence>
<evidence type="ECO:0000313" key="1">
    <source>
        <dbReference type="EMBL" id="EET58843.1"/>
    </source>
</evidence>
<reference evidence="1" key="1">
    <citation type="submission" date="2009-07" db="EMBL/GenBank/DDBJ databases">
        <authorList>
            <person name="Weinstock G."/>
            <person name="Sodergren E."/>
            <person name="Clifton S."/>
            <person name="Fulton L."/>
            <person name="Fulton B."/>
            <person name="Courtney L."/>
            <person name="Fronick C."/>
            <person name="Harrison M."/>
            <person name="Strong C."/>
            <person name="Farmer C."/>
            <person name="Delahaunty K."/>
            <person name="Markovic C."/>
            <person name="Hall O."/>
            <person name="Minx P."/>
            <person name="Tomlinson C."/>
            <person name="Mitreva M."/>
            <person name="Nelson J."/>
            <person name="Hou S."/>
            <person name="Wollam A."/>
            <person name="Pepin K.H."/>
            <person name="Johnson M."/>
            <person name="Bhonagiri V."/>
            <person name="Nash W.E."/>
            <person name="Warren W."/>
            <person name="Chinwalla A."/>
            <person name="Mardis E.R."/>
            <person name="Wilson R.K."/>
        </authorList>
    </citation>
    <scope>NUCLEOTIDE SEQUENCE [LARGE SCALE GENOMIC DNA]</scope>
    <source>
        <strain evidence="1">DSM 14469</strain>
    </source>
</reference>
<accession>C6LKE4</accession>
<protein>
    <submittedName>
        <fullName evidence="1">Uncharacterized protein</fullName>
    </submittedName>
</protein>
<gene>
    <name evidence="1" type="ORF">BRYFOR_09131</name>
</gene>
<name>C6LKE4_9FIRM</name>
<comment type="caution">
    <text evidence="1">The sequence shown here is derived from an EMBL/GenBank/DDBJ whole genome shotgun (WGS) entry which is preliminary data.</text>
</comment>
<sequence>MTYHCKQKTGVIELTSFADRGIINHTKHILMYALCIRMKEAKGMAEISFSTRLPYIVTPSEMMEILNK</sequence>
<keyword evidence="2" id="KW-1185">Reference proteome</keyword>
<organism evidence="1 2">
    <name type="scientific">Marvinbryantia formatexigens DSM 14469</name>
    <dbReference type="NCBI Taxonomy" id="478749"/>
    <lineage>
        <taxon>Bacteria</taxon>
        <taxon>Bacillati</taxon>
        <taxon>Bacillota</taxon>
        <taxon>Clostridia</taxon>
        <taxon>Lachnospirales</taxon>
        <taxon>Lachnospiraceae</taxon>
        <taxon>Marvinbryantia</taxon>
    </lineage>
</organism>
<dbReference type="EMBL" id="ACCL02000024">
    <property type="protein sequence ID" value="EET58843.1"/>
    <property type="molecule type" value="Genomic_DNA"/>
</dbReference>
<dbReference type="AlphaFoldDB" id="C6LKE4"/>
<dbReference type="Proteomes" id="UP000005561">
    <property type="component" value="Unassembled WGS sequence"/>
</dbReference>